<organism evidence="1 2">
    <name type="scientific">Rhododendron molle</name>
    <name type="common">Chinese azalea</name>
    <name type="synonym">Azalea mollis</name>
    <dbReference type="NCBI Taxonomy" id="49168"/>
    <lineage>
        <taxon>Eukaryota</taxon>
        <taxon>Viridiplantae</taxon>
        <taxon>Streptophyta</taxon>
        <taxon>Embryophyta</taxon>
        <taxon>Tracheophyta</taxon>
        <taxon>Spermatophyta</taxon>
        <taxon>Magnoliopsida</taxon>
        <taxon>eudicotyledons</taxon>
        <taxon>Gunneridae</taxon>
        <taxon>Pentapetalae</taxon>
        <taxon>asterids</taxon>
        <taxon>Ericales</taxon>
        <taxon>Ericaceae</taxon>
        <taxon>Ericoideae</taxon>
        <taxon>Rhodoreae</taxon>
        <taxon>Rhododendron</taxon>
    </lineage>
</organism>
<evidence type="ECO:0000313" key="2">
    <source>
        <dbReference type="Proteomes" id="UP001062846"/>
    </source>
</evidence>
<name>A0ACC0NL38_RHOML</name>
<keyword evidence="2" id="KW-1185">Reference proteome</keyword>
<dbReference type="Proteomes" id="UP001062846">
    <property type="component" value="Chromosome 5"/>
</dbReference>
<reference evidence="1" key="1">
    <citation type="submission" date="2022-02" db="EMBL/GenBank/DDBJ databases">
        <title>Plant Genome Project.</title>
        <authorList>
            <person name="Zhang R.-G."/>
        </authorList>
    </citation>
    <scope>NUCLEOTIDE SEQUENCE</scope>
    <source>
        <strain evidence="1">AT1</strain>
    </source>
</reference>
<proteinExistence type="predicted"/>
<sequence>MDSIFQLDDGGRATFLQHMLHSFASAYICLWSYLPQPSNCLISADGLYIGENNQPSSSSGTGSRARRLFDDYRQGLFVLGNDHRVPGLAFRNGVPYMELKELDLLSLATIEPQLQFYQEARIKTAIFMGCNIGEIELGFSNDTQVNLEMEMRSWFPEDFSRQLAVPPIELPPTDQPGPSSSSSSLRSLSMSSPEASPFLFSFPSITSSLLEPPVEPSNIGQVVRPLSSSTSPLHQAKQAFFQFPSIQFPTSETTTTTTTTTIEAGTSQKPSAFKRFRSALGPSAVTIAAGVRKPNILKRAITFFRSLSLMRIQGRAQGSRPMSTTQLHHMISERKRREKLNESFQALRSLLPPGTKKDKASVLASTTNYLASLKAQVEELTKRSRDLEEKVQLLATKKDHDQEVSLSPDQRLDVRITQEAESTSQARVIGLQVVLRGERNVMDLVTRILEFLRRVENASLLSVEADAQVVDSNPINIVRLRLRIEGGEWDESAFQEAVRRVVADMAQ</sequence>
<dbReference type="EMBL" id="CM046392">
    <property type="protein sequence ID" value="KAI8553472.1"/>
    <property type="molecule type" value="Genomic_DNA"/>
</dbReference>
<accession>A0ACC0NL38</accession>
<gene>
    <name evidence="1" type="ORF">RHMOL_Rhmol05G0019000</name>
</gene>
<comment type="caution">
    <text evidence="1">The sequence shown here is derived from an EMBL/GenBank/DDBJ whole genome shotgun (WGS) entry which is preliminary data.</text>
</comment>
<protein>
    <submittedName>
        <fullName evidence="1">Uncharacterized protein</fullName>
    </submittedName>
</protein>
<evidence type="ECO:0000313" key="1">
    <source>
        <dbReference type="EMBL" id="KAI8553472.1"/>
    </source>
</evidence>